<dbReference type="SUPFAM" id="SSF56349">
    <property type="entry name" value="DNA breaking-rejoining enzymes"/>
    <property type="match status" value="1"/>
</dbReference>
<feature type="domain" description="Tyr recombinase" evidence="2">
    <location>
        <begin position="19"/>
        <end position="208"/>
    </location>
</feature>
<dbReference type="GO" id="GO:0015074">
    <property type="term" value="P:DNA integration"/>
    <property type="evidence" value="ECO:0007669"/>
    <property type="project" value="InterPro"/>
</dbReference>
<dbReference type="Proteomes" id="UP001500837">
    <property type="component" value="Unassembled WGS sequence"/>
</dbReference>
<dbReference type="InterPro" id="IPR002104">
    <property type="entry name" value="Integrase_catalytic"/>
</dbReference>
<dbReference type="InterPro" id="IPR011010">
    <property type="entry name" value="DNA_brk_join_enz"/>
</dbReference>
<name>A0AAV3S972_9EURY</name>
<dbReference type="GO" id="GO:0006310">
    <property type="term" value="P:DNA recombination"/>
    <property type="evidence" value="ECO:0007669"/>
    <property type="project" value="UniProtKB-KW"/>
</dbReference>
<dbReference type="PROSITE" id="PS51898">
    <property type="entry name" value="TYR_RECOMBINASE"/>
    <property type="match status" value="1"/>
</dbReference>
<dbReference type="InterPro" id="IPR013762">
    <property type="entry name" value="Integrase-like_cat_sf"/>
</dbReference>
<dbReference type="GO" id="GO:0003677">
    <property type="term" value="F:DNA binding"/>
    <property type="evidence" value="ECO:0007669"/>
    <property type="project" value="InterPro"/>
</dbReference>
<accession>A0AAV3S972</accession>
<dbReference type="Gene3D" id="1.10.443.10">
    <property type="entry name" value="Intergrase catalytic core"/>
    <property type="match status" value="1"/>
</dbReference>
<organism evidence="3 4">
    <name type="scientific">Halarchaeum salinum</name>
    <dbReference type="NCBI Taxonomy" id="489912"/>
    <lineage>
        <taxon>Archaea</taxon>
        <taxon>Methanobacteriati</taxon>
        <taxon>Methanobacteriota</taxon>
        <taxon>Stenosarchaea group</taxon>
        <taxon>Halobacteria</taxon>
        <taxon>Halobacteriales</taxon>
        <taxon>Halobacteriaceae</taxon>
    </lineage>
</organism>
<evidence type="ECO:0000313" key="3">
    <source>
        <dbReference type="EMBL" id="GAA0305266.1"/>
    </source>
</evidence>
<dbReference type="AlphaFoldDB" id="A0AAV3S972"/>
<protein>
    <recommendedName>
        <fullName evidence="2">Tyr recombinase domain-containing protein</fullName>
    </recommendedName>
</protein>
<proteinExistence type="predicted"/>
<evidence type="ECO:0000256" key="1">
    <source>
        <dbReference type="ARBA" id="ARBA00023172"/>
    </source>
</evidence>
<sequence>MSPVTGVGEEYNWDRQTDGDPVALDATHVRALTNATETVAERLLVIALCGWGIRSGEVADLYTSQFALTADPPFVAFDERKNGPGEVSLLYGVDVVEDRLTELSEREEWNDHLFPSSQSASGHIATQTVRNRFAALVTRASLPPEIGGKPPVPQMERRFWYSAYSEAVEDVAESIEDIAAEQGSSDSTVALENYLSDERARQLRREHMRERLSEAVD</sequence>
<gene>
    <name evidence="3" type="ORF">GCM10009066_18940</name>
</gene>
<comment type="caution">
    <text evidence="3">The sequence shown here is derived from an EMBL/GenBank/DDBJ whole genome shotgun (WGS) entry which is preliminary data.</text>
</comment>
<dbReference type="EMBL" id="BAAABL010000057">
    <property type="protein sequence ID" value="GAA0305266.1"/>
    <property type="molecule type" value="Genomic_DNA"/>
</dbReference>
<evidence type="ECO:0000259" key="2">
    <source>
        <dbReference type="PROSITE" id="PS51898"/>
    </source>
</evidence>
<dbReference type="RefSeq" id="WP_211313460.1">
    <property type="nucleotide sequence ID" value="NZ_BAAABL010000057.1"/>
</dbReference>
<keyword evidence="4" id="KW-1185">Reference proteome</keyword>
<reference evidence="3 4" key="1">
    <citation type="journal article" date="2019" name="Int. J. Syst. Evol. Microbiol.">
        <title>The Global Catalogue of Microorganisms (GCM) 10K type strain sequencing project: providing services to taxonomists for standard genome sequencing and annotation.</title>
        <authorList>
            <consortium name="The Broad Institute Genomics Platform"/>
            <consortium name="The Broad Institute Genome Sequencing Center for Infectious Disease"/>
            <person name="Wu L."/>
            <person name="Ma J."/>
        </authorList>
    </citation>
    <scope>NUCLEOTIDE SEQUENCE [LARGE SCALE GENOMIC DNA]</scope>
    <source>
        <strain evidence="3 4">JCM 16330</strain>
    </source>
</reference>
<evidence type="ECO:0000313" key="4">
    <source>
        <dbReference type="Proteomes" id="UP001500837"/>
    </source>
</evidence>
<keyword evidence="1" id="KW-0233">DNA recombination</keyword>